<dbReference type="RefSeq" id="WP_191768352.1">
    <property type="nucleotide sequence ID" value="NZ_JACSRA010000011.1"/>
</dbReference>
<evidence type="ECO:0008006" key="3">
    <source>
        <dbReference type="Google" id="ProtNLM"/>
    </source>
</evidence>
<protein>
    <recommendedName>
        <fullName evidence="3">Trm112 family protein</fullName>
    </recommendedName>
</protein>
<name>A0ABR8PTN2_9CLOT</name>
<organism evidence="1 2">
    <name type="scientific">Clostridium cibarium</name>
    <dbReference type="NCBI Taxonomy" id="2762247"/>
    <lineage>
        <taxon>Bacteria</taxon>
        <taxon>Bacillati</taxon>
        <taxon>Bacillota</taxon>
        <taxon>Clostridia</taxon>
        <taxon>Eubacteriales</taxon>
        <taxon>Clostridiaceae</taxon>
        <taxon>Clostridium</taxon>
    </lineage>
</organism>
<proteinExistence type="predicted"/>
<gene>
    <name evidence="1" type="ORF">H9661_08890</name>
</gene>
<keyword evidence="2" id="KW-1185">Reference proteome</keyword>
<accession>A0ABR8PTN2</accession>
<comment type="caution">
    <text evidence="1">The sequence shown here is derived from an EMBL/GenBank/DDBJ whole genome shotgun (WGS) entry which is preliminary data.</text>
</comment>
<dbReference type="Proteomes" id="UP000627781">
    <property type="component" value="Unassembled WGS sequence"/>
</dbReference>
<reference evidence="1 2" key="1">
    <citation type="submission" date="2020-08" db="EMBL/GenBank/DDBJ databases">
        <title>A Genomic Blueprint of the Chicken Gut Microbiome.</title>
        <authorList>
            <person name="Gilroy R."/>
            <person name="Ravi A."/>
            <person name="Getino M."/>
            <person name="Pursley I."/>
            <person name="Horton D.L."/>
            <person name="Alikhan N.-F."/>
            <person name="Baker D."/>
            <person name="Gharbi K."/>
            <person name="Hall N."/>
            <person name="Watson M."/>
            <person name="Adriaenssens E.M."/>
            <person name="Foster-Nyarko E."/>
            <person name="Jarju S."/>
            <person name="Secka A."/>
            <person name="Antonio M."/>
            <person name="Oren A."/>
            <person name="Chaudhuri R."/>
            <person name="La Ragione R.M."/>
            <person name="Hildebrand F."/>
            <person name="Pallen M.J."/>
        </authorList>
    </citation>
    <scope>NUCLEOTIDE SEQUENCE [LARGE SCALE GENOMIC DNA]</scope>
    <source>
        <strain evidence="1 2">Sa3CVN1</strain>
    </source>
</reference>
<sequence>MISILECPSCDEVFILKYNPIIEEDDERYILAETYKCVLLFVKFVEF</sequence>
<dbReference type="EMBL" id="JACSRA010000011">
    <property type="protein sequence ID" value="MBD7911470.1"/>
    <property type="molecule type" value="Genomic_DNA"/>
</dbReference>
<evidence type="ECO:0000313" key="2">
    <source>
        <dbReference type="Proteomes" id="UP000627781"/>
    </source>
</evidence>
<evidence type="ECO:0000313" key="1">
    <source>
        <dbReference type="EMBL" id="MBD7911470.1"/>
    </source>
</evidence>